<gene>
    <name evidence="2" type="ORF">R3I93_004652</name>
</gene>
<feature type="region of interest" description="Disordered" evidence="1">
    <location>
        <begin position="197"/>
        <end position="257"/>
    </location>
</feature>
<evidence type="ECO:0000313" key="3">
    <source>
        <dbReference type="Proteomes" id="UP001364617"/>
    </source>
</evidence>
<feature type="compositionally biased region" description="Acidic residues" evidence="1">
    <location>
        <begin position="199"/>
        <end position="208"/>
    </location>
</feature>
<proteinExistence type="predicted"/>
<feature type="compositionally biased region" description="Basic and acidic residues" evidence="1">
    <location>
        <begin position="226"/>
        <end position="239"/>
    </location>
</feature>
<dbReference type="Proteomes" id="UP001364617">
    <property type="component" value="Unassembled WGS sequence"/>
</dbReference>
<comment type="caution">
    <text evidence="2">The sequence shown here is derived from an EMBL/GenBank/DDBJ whole genome shotgun (WGS) entry which is preliminary data.</text>
</comment>
<dbReference type="AlphaFoldDB" id="A0AAN9DHY0"/>
<dbReference type="EMBL" id="JAYKXH010000004">
    <property type="protein sequence ID" value="KAK7172393.1"/>
    <property type="molecule type" value="Genomic_DNA"/>
</dbReference>
<organism evidence="2 3">
    <name type="scientific">Phoxinus phoxinus</name>
    <name type="common">Eurasian minnow</name>
    <dbReference type="NCBI Taxonomy" id="58324"/>
    <lineage>
        <taxon>Eukaryota</taxon>
        <taxon>Metazoa</taxon>
        <taxon>Chordata</taxon>
        <taxon>Craniata</taxon>
        <taxon>Vertebrata</taxon>
        <taxon>Euteleostomi</taxon>
        <taxon>Actinopterygii</taxon>
        <taxon>Neopterygii</taxon>
        <taxon>Teleostei</taxon>
        <taxon>Ostariophysi</taxon>
        <taxon>Cypriniformes</taxon>
        <taxon>Leuciscidae</taxon>
        <taxon>Phoxininae</taxon>
        <taxon>Phoxinus</taxon>
    </lineage>
</organism>
<accession>A0AAN9DHY0</accession>
<sequence length="553" mass="62416">MPVETCPLCLCSYARLGQHLVTMHSVKNPEERKLLLAMESGRVNARAGLCPVPACGKLSHRLDHHIRTHSEVSEGVQDEALRFCKRRVCLAKLTALRASDPAVPMVSTLDLEQHQLMEEDTSIPQDPEDLEEECDNPGCKKQKELLRTQVGDLKRQVDTLSETLRMVTRRYRILKRRSTSLGSARIGQVAQRLLSSLGPEEEECGPVEEDVKSSPEVPSDMQQPRDLPDTGEEKPDVDGAKPSTSQQPQDVDEDQPHYPDHVAVLNKIVEEYRRHREGPYPGNKLKENVGCQVYRIKKFLAVMSRGKKNLADFRFLNDTARIHSWVSSLRQAKMAVTTIQHYVLNVGCFMRFLSETPPQSCRLSSKALVGLRREMGSLRKSLKRDVAVHQTAVKEGKETYKNGESSCSNILSYTSIPTEPFDKMLLTCPLCPAKIKHLRHHLRSQHQIEDGEERKVLLRLARGRIKLRNTRCPQCGIIYENVERHFKSGHPELTGKMVKLLTKELEKKVAEDQLQTIRDSQQLDPPVLSALDVPVESPLAIPEECLQLGAGQV</sequence>
<keyword evidence="3" id="KW-1185">Reference proteome</keyword>
<protein>
    <submittedName>
        <fullName evidence="2">Uncharacterized protein</fullName>
    </submittedName>
</protein>
<reference evidence="2 3" key="1">
    <citation type="submission" date="2024-02" db="EMBL/GenBank/DDBJ databases">
        <title>Chromosome-level genome assembly of the Eurasian Minnow (Phoxinus phoxinus).</title>
        <authorList>
            <person name="Oriowo T.O."/>
            <person name="Martin S."/>
            <person name="Stange M."/>
            <person name="Chrysostomakis Y."/>
            <person name="Brown T."/>
            <person name="Winkler S."/>
            <person name="Kukowka S."/>
            <person name="Myers E.W."/>
            <person name="Bohne A."/>
        </authorList>
    </citation>
    <scope>NUCLEOTIDE SEQUENCE [LARGE SCALE GENOMIC DNA]</scope>
    <source>
        <strain evidence="2">ZFMK-TIS-60720</strain>
        <tissue evidence="2">Whole Organism</tissue>
    </source>
</reference>
<evidence type="ECO:0000313" key="2">
    <source>
        <dbReference type="EMBL" id="KAK7172393.1"/>
    </source>
</evidence>
<evidence type="ECO:0000256" key="1">
    <source>
        <dbReference type="SAM" id="MobiDB-lite"/>
    </source>
</evidence>
<name>A0AAN9DHY0_9TELE</name>